<sequence length="272" mass="28061">MTLSNRMAITEMAESQNNREVTVNEAFAKLESGSAMFGCVSIGDTSPPGSPAEGDQYVVGASPTGAWTGKAKYVANFFNGAWIFIPPLPGAQAYAADEDAYYYYSAAGSWGIVTSGGTGDVVGPGSAVDSNVAAFNTTTGKLIKDGGVSVAGLQTRELFFLIDGGGAAITTGIKGDLPPMPFACTILDVTLLADQSGSIVIDIWKDTYANFPPTIADTIVASAKPTLSSATKSQDSTLTGWTTAVAAGDILRFNVDSAATLTRVTLGLKVRI</sequence>
<gene>
    <name evidence="1" type="ORF">DPM33_15155</name>
</gene>
<reference evidence="1 2" key="2">
    <citation type="submission" date="2018-07" db="EMBL/GenBank/DDBJ databases">
        <title>Diversity of Mesorhizobium strains in Brazil.</title>
        <authorList>
            <person name="Helene L.C.F."/>
            <person name="Dall'Agnol R."/>
            <person name="Delamuta J.R.M."/>
            <person name="Hungria M."/>
        </authorList>
    </citation>
    <scope>NUCLEOTIDE SEQUENCE [LARGE SCALE GENOMIC DNA]</scope>
    <source>
        <strain evidence="1 2">AC99b</strain>
    </source>
</reference>
<reference evidence="2" key="1">
    <citation type="submission" date="2018-06" db="EMBL/GenBank/DDBJ databases">
        <authorList>
            <person name="Helene L.C."/>
            <person name="Dall'Agnol R."/>
            <person name="Delamuta J.R."/>
            <person name="Hungria M."/>
        </authorList>
    </citation>
    <scope>NUCLEOTIDE SEQUENCE [LARGE SCALE GENOMIC DNA]</scope>
    <source>
        <strain evidence="2">AC99b</strain>
    </source>
</reference>
<accession>A0A330HTF1</accession>
<evidence type="ECO:0000313" key="2">
    <source>
        <dbReference type="Proteomes" id="UP000251558"/>
    </source>
</evidence>
<dbReference type="OrthoDB" id="564699at2"/>
<organism evidence="1 2">
    <name type="scientific">Mesorhizobium hawassense</name>
    <dbReference type="NCBI Taxonomy" id="1209954"/>
    <lineage>
        <taxon>Bacteria</taxon>
        <taxon>Pseudomonadati</taxon>
        <taxon>Pseudomonadota</taxon>
        <taxon>Alphaproteobacteria</taxon>
        <taxon>Hyphomicrobiales</taxon>
        <taxon>Phyllobacteriaceae</taxon>
        <taxon>Mesorhizobium</taxon>
    </lineage>
</organism>
<evidence type="ECO:0008006" key="3">
    <source>
        <dbReference type="Google" id="ProtNLM"/>
    </source>
</evidence>
<dbReference type="EMBL" id="QMBP01000006">
    <property type="protein sequence ID" value="RAZ90164.1"/>
    <property type="molecule type" value="Genomic_DNA"/>
</dbReference>
<dbReference type="AlphaFoldDB" id="A0A330HTF1"/>
<protein>
    <recommendedName>
        <fullName evidence="3">DUF2793 domain-containing protein</fullName>
    </recommendedName>
</protein>
<dbReference type="Proteomes" id="UP000251558">
    <property type="component" value="Unassembled WGS sequence"/>
</dbReference>
<name>A0A330HTF1_9HYPH</name>
<proteinExistence type="predicted"/>
<keyword evidence="2" id="KW-1185">Reference proteome</keyword>
<evidence type="ECO:0000313" key="1">
    <source>
        <dbReference type="EMBL" id="RAZ90164.1"/>
    </source>
</evidence>
<dbReference type="RefSeq" id="WP_112098237.1">
    <property type="nucleotide sequence ID" value="NZ_QMBP01000006.1"/>
</dbReference>
<dbReference type="InterPro" id="IPR021251">
    <property type="entry name" value="DUF2793"/>
</dbReference>
<dbReference type="Pfam" id="PF10983">
    <property type="entry name" value="DUF2793"/>
    <property type="match status" value="1"/>
</dbReference>
<comment type="caution">
    <text evidence="1">The sequence shown here is derived from an EMBL/GenBank/DDBJ whole genome shotgun (WGS) entry which is preliminary data.</text>
</comment>